<sequence>MILLEPLLGVDVVLIGEDSESRLHEAEGFVVRDEKVAPCGGRRGRVLRWSGVT</sequence>
<dbReference type="EMBL" id="QGKX02000095">
    <property type="protein sequence ID" value="KAF3571075.1"/>
    <property type="molecule type" value="Genomic_DNA"/>
</dbReference>
<dbReference type="AlphaFoldDB" id="A0A8S9REF6"/>
<comment type="caution">
    <text evidence="1">The sequence shown here is derived from an EMBL/GenBank/DDBJ whole genome shotgun (WGS) entry which is preliminary data.</text>
</comment>
<organism evidence="1 2">
    <name type="scientific">Brassica cretica</name>
    <name type="common">Mustard</name>
    <dbReference type="NCBI Taxonomy" id="69181"/>
    <lineage>
        <taxon>Eukaryota</taxon>
        <taxon>Viridiplantae</taxon>
        <taxon>Streptophyta</taxon>
        <taxon>Embryophyta</taxon>
        <taxon>Tracheophyta</taxon>
        <taxon>Spermatophyta</taxon>
        <taxon>Magnoliopsida</taxon>
        <taxon>eudicotyledons</taxon>
        <taxon>Gunneridae</taxon>
        <taxon>Pentapetalae</taxon>
        <taxon>rosids</taxon>
        <taxon>malvids</taxon>
        <taxon>Brassicales</taxon>
        <taxon>Brassicaceae</taxon>
        <taxon>Brassiceae</taxon>
        <taxon>Brassica</taxon>
    </lineage>
</organism>
<reference evidence="1" key="1">
    <citation type="submission" date="2019-12" db="EMBL/GenBank/DDBJ databases">
        <title>Genome sequencing and annotation of Brassica cretica.</title>
        <authorList>
            <person name="Studholme D.J."/>
            <person name="Sarris P."/>
        </authorList>
    </citation>
    <scope>NUCLEOTIDE SEQUENCE</scope>
    <source>
        <strain evidence="1">PFS-109/04</strain>
        <tissue evidence="1">Leaf</tissue>
    </source>
</reference>
<evidence type="ECO:0000313" key="2">
    <source>
        <dbReference type="Proteomes" id="UP000712600"/>
    </source>
</evidence>
<gene>
    <name evidence="1" type="ORF">F2Q69_00063855</name>
</gene>
<accession>A0A8S9REF6</accession>
<dbReference type="Proteomes" id="UP000712600">
    <property type="component" value="Unassembled WGS sequence"/>
</dbReference>
<proteinExistence type="predicted"/>
<name>A0A8S9REF6_BRACR</name>
<protein>
    <submittedName>
        <fullName evidence="1">Uncharacterized protein</fullName>
    </submittedName>
</protein>
<evidence type="ECO:0000313" key="1">
    <source>
        <dbReference type="EMBL" id="KAF3571075.1"/>
    </source>
</evidence>